<keyword evidence="2" id="KW-0963">Cytoplasm</keyword>
<reference evidence="7" key="1">
    <citation type="journal article" date="2002" name="Science">
        <title>The draft genome of Ciona intestinalis: insights into chordate and vertebrate origins.</title>
        <authorList>
            <person name="Dehal P."/>
            <person name="Satou Y."/>
            <person name="Campbell R.K."/>
            <person name="Chapman J."/>
            <person name="Degnan B."/>
            <person name="De Tomaso A."/>
            <person name="Davidson B."/>
            <person name="Di Gregorio A."/>
            <person name="Gelpke M."/>
            <person name="Goodstein D.M."/>
            <person name="Harafuji N."/>
            <person name="Hastings K.E."/>
            <person name="Ho I."/>
            <person name="Hotta K."/>
            <person name="Huang W."/>
            <person name="Kawashima T."/>
            <person name="Lemaire P."/>
            <person name="Martinez D."/>
            <person name="Meinertzhagen I.A."/>
            <person name="Necula S."/>
            <person name="Nonaka M."/>
            <person name="Putnam N."/>
            <person name="Rash S."/>
            <person name="Saiga H."/>
            <person name="Satake M."/>
            <person name="Terry A."/>
            <person name="Yamada L."/>
            <person name="Wang H.G."/>
            <person name="Awazu S."/>
            <person name="Azumi K."/>
            <person name="Boore J."/>
            <person name="Branno M."/>
            <person name="Chin-Bow S."/>
            <person name="DeSantis R."/>
            <person name="Doyle S."/>
            <person name="Francino P."/>
            <person name="Keys D.N."/>
            <person name="Haga S."/>
            <person name="Hayashi H."/>
            <person name="Hino K."/>
            <person name="Imai K.S."/>
            <person name="Inaba K."/>
            <person name="Kano S."/>
            <person name="Kobayashi K."/>
            <person name="Kobayashi M."/>
            <person name="Lee B.I."/>
            <person name="Makabe K.W."/>
            <person name="Manohar C."/>
            <person name="Matassi G."/>
            <person name="Medina M."/>
            <person name="Mochizuki Y."/>
            <person name="Mount S."/>
            <person name="Morishita T."/>
            <person name="Miura S."/>
            <person name="Nakayama A."/>
            <person name="Nishizaka S."/>
            <person name="Nomoto H."/>
            <person name="Ohta F."/>
            <person name="Oishi K."/>
            <person name="Rigoutsos I."/>
            <person name="Sano M."/>
            <person name="Sasaki A."/>
            <person name="Sasakura Y."/>
            <person name="Shoguchi E."/>
            <person name="Shin-i T."/>
            <person name="Spagnuolo A."/>
            <person name="Stainier D."/>
            <person name="Suzuki M.M."/>
            <person name="Tassy O."/>
            <person name="Takatori N."/>
            <person name="Tokuoka M."/>
            <person name="Yagi K."/>
            <person name="Yoshizaki F."/>
            <person name="Wada S."/>
            <person name="Zhang C."/>
            <person name="Hyatt P.D."/>
            <person name="Larimer F."/>
            <person name="Detter C."/>
            <person name="Doggett N."/>
            <person name="Glavina T."/>
            <person name="Hawkins T."/>
            <person name="Richardson P."/>
            <person name="Lucas S."/>
            <person name="Kohara Y."/>
            <person name="Levine M."/>
            <person name="Satoh N."/>
            <person name="Rokhsar D.S."/>
        </authorList>
    </citation>
    <scope>NUCLEOTIDE SEQUENCE [LARGE SCALE GENOMIC DNA]</scope>
</reference>
<dbReference type="Ensembl" id="ENSCINT00000036748.1">
    <property type="protein sequence ID" value="ENSCINP00000034211.1"/>
    <property type="gene ID" value="ENSCING00000014519.2"/>
</dbReference>
<evidence type="ECO:0000313" key="7">
    <source>
        <dbReference type="Proteomes" id="UP000008144"/>
    </source>
</evidence>
<proteinExistence type="predicted"/>
<dbReference type="PANTHER" id="PTHR18875:SF8">
    <property type="entry name" value="COILED-COIL DOMAIN-CONTAINING PROTEIN 18"/>
    <property type="match status" value="1"/>
</dbReference>
<comment type="subcellular location">
    <subcellularLocation>
        <location evidence="1">Cytoplasm</location>
    </subcellularLocation>
</comment>
<name>H2XX27_CIOIN</name>
<evidence type="ECO:0000256" key="1">
    <source>
        <dbReference type="ARBA" id="ARBA00004496"/>
    </source>
</evidence>
<dbReference type="PANTHER" id="PTHR18875">
    <property type="entry name" value="SARCOMA ANTIGEN NY-SAR-24/CYTOSKELETAL PROTEIN SOJO"/>
    <property type="match status" value="1"/>
</dbReference>
<dbReference type="Proteomes" id="UP000008144">
    <property type="component" value="Unassembled WGS sequence"/>
</dbReference>
<reference evidence="6" key="2">
    <citation type="submission" date="2025-08" db="UniProtKB">
        <authorList>
            <consortium name="Ensembl"/>
        </authorList>
    </citation>
    <scope>IDENTIFICATION</scope>
</reference>
<feature type="coiled-coil region" evidence="4">
    <location>
        <begin position="540"/>
        <end position="592"/>
    </location>
</feature>
<evidence type="ECO:0000256" key="5">
    <source>
        <dbReference type="SAM" id="MobiDB-lite"/>
    </source>
</evidence>
<evidence type="ECO:0000256" key="2">
    <source>
        <dbReference type="ARBA" id="ARBA00022490"/>
    </source>
</evidence>
<sequence length="1144" mass="133098">VDELIISLKDEIKTNERTLRKAEDKLEYNEVINLEKDGVIVRLKEELVGFKKMVEDCEVSQSAESERNKALYDSSKLSERFSKIHEAMSAKLSQSRALHKSMTQANQERDNMMQQCNSLTLQNNKLKSQLKASEEGMKALERKIRMDEVGGVRVVEQQVRELVGEVERKHMEIKQHQQIEQQFNQLVDQQKQLQSRLMTSQRELEDSKLEVQKLSQIIKDDRTAKRSLGGNQCTATSYNTESISPRKHRAQISELNMKLATKESQVQRLEVNKLIFEYIISMLIFEYIISMLIIKYIISMQARVKSYAVESDKLDEIRGELLGVVEKSRQDLTETEDSLHDKLVETDSLESRLKERTSMLSKHQIEMEELKEKLSKTKSEMKEKSCALTSLSNEHDNKIVLNNELRDKLTHAERSLEEMTRALEGAAELSGKQEVELRREIKKLKKIHAEQSEELMEQNQTLSSDVEKWKQQAVTMRNQSSRFNEALVASSNRIQELEGQVRHLEEEGRCRVQSHEEVVGVLEGKCLKSSNHIVALERALSQCKDELTNHVARMHEAESNFDHQVAMKGDQIKKLEIELKLSTSSLNEESRRMVELESALEERHVMLREAATRIGELEESQSLLQTQVSKQEHKILLMDEERAKLVGDLERRLEDAGREVDEKKEQFMGINEALRQVEGDFQQSKSALCALEREVNELRSQSEVKDRELTRSSFEWGEMKRHLDVKIELDKCVVNIVASLEEEIQRLERKRKKLEEKSLNLETELTQETLHHNQELENFSQNRNVEILKKDEMINKLQDALQLSKSAHKWLEDENRKLERGLEDRGGELKERAKQLSNLDAQLHEIRNTTGKKNLELLNRVQLVEQQLSERNQQVKQLDDQLSLLREESREGVRKMEEQEQHGRRLGRELEQKEQRINDLEKTIESERRSREEKHQSCLETTQELRMTREREQNMTRQIQDCEREIGRLTREMEQLMLEVEEAGSVNKEKDARLQSLTKQLSEVNADKVAMETKWRGEVDRMQVDVGRIREQYVDKITKLEHENSELRMLATVATGDQRQAMNSALERQQALVDENNRTKEAMLALERELVARKQVIESANDAIIMKDAEIARLETKYSGLERGVAMSSLPNNIPFTPLYPILP</sequence>
<dbReference type="HOGENOM" id="CLU_277379_0_0_1"/>
<accession>H2XX27</accession>
<gene>
    <name evidence="6" type="primary">LOC100177482</name>
</gene>
<dbReference type="FunCoup" id="H2XX27">
    <property type="interactions" value="229"/>
</dbReference>
<feature type="region of interest" description="Disordered" evidence="5">
    <location>
        <begin position="889"/>
        <end position="917"/>
    </location>
</feature>
<dbReference type="GeneTree" id="ENSGT00940000153190"/>
<feature type="coiled-coil region" evidence="4">
    <location>
        <begin position="353"/>
        <end position="507"/>
    </location>
</feature>
<protein>
    <submittedName>
        <fullName evidence="6">Coiled-coil domain-containing protein 18-like</fullName>
    </submittedName>
</protein>
<evidence type="ECO:0000313" key="6">
    <source>
        <dbReference type="Ensembl" id="ENSCINP00000034211.1"/>
    </source>
</evidence>
<dbReference type="GO" id="GO:0005737">
    <property type="term" value="C:cytoplasm"/>
    <property type="evidence" value="ECO:0007669"/>
    <property type="project" value="UniProtKB-SubCell"/>
</dbReference>
<dbReference type="InParanoid" id="H2XX27"/>
<keyword evidence="7" id="KW-1185">Reference proteome</keyword>
<feature type="coiled-coil region" evidence="4">
    <location>
        <begin position="176"/>
        <end position="217"/>
    </location>
</feature>
<evidence type="ECO:0000256" key="3">
    <source>
        <dbReference type="ARBA" id="ARBA00023054"/>
    </source>
</evidence>
<organism evidence="6 7">
    <name type="scientific">Ciona intestinalis</name>
    <name type="common">Transparent sea squirt</name>
    <name type="synonym">Ascidia intestinalis</name>
    <dbReference type="NCBI Taxonomy" id="7719"/>
    <lineage>
        <taxon>Eukaryota</taxon>
        <taxon>Metazoa</taxon>
        <taxon>Chordata</taxon>
        <taxon>Tunicata</taxon>
        <taxon>Ascidiacea</taxon>
        <taxon>Phlebobranchia</taxon>
        <taxon>Cionidae</taxon>
        <taxon>Ciona</taxon>
    </lineage>
</organism>
<dbReference type="STRING" id="7719.ENSCINP00000034211"/>
<dbReference type="OMA" id="SKQPWES"/>
<dbReference type="AlphaFoldDB" id="H2XX27"/>
<feature type="coiled-coil region" evidence="4">
    <location>
        <begin position="102"/>
        <end position="143"/>
    </location>
</feature>
<evidence type="ECO:0000256" key="4">
    <source>
        <dbReference type="SAM" id="Coils"/>
    </source>
</evidence>
<reference evidence="6" key="3">
    <citation type="submission" date="2025-09" db="UniProtKB">
        <authorList>
            <consortium name="Ensembl"/>
        </authorList>
    </citation>
    <scope>IDENTIFICATION</scope>
</reference>
<feature type="coiled-coil region" evidence="4">
    <location>
        <begin position="730"/>
        <end position="767"/>
    </location>
</feature>
<keyword evidence="3 4" id="KW-0175">Coiled coil</keyword>